<protein>
    <submittedName>
        <fullName evidence="5">Shikimate dehydrogenase</fullName>
        <ecNumber evidence="5">1.1.1.25</ecNumber>
    </submittedName>
</protein>
<evidence type="ECO:0000259" key="3">
    <source>
        <dbReference type="Pfam" id="PF08501"/>
    </source>
</evidence>
<dbReference type="Gene3D" id="3.40.50.720">
    <property type="entry name" value="NAD(P)-binding Rossmann-like Domain"/>
    <property type="match status" value="1"/>
</dbReference>
<gene>
    <name evidence="5" type="ORF">ACFPJ6_13480</name>
</gene>
<dbReference type="PANTHER" id="PTHR21089">
    <property type="entry name" value="SHIKIMATE DEHYDROGENASE"/>
    <property type="match status" value="1"/>
</dbReference>
<keyword evidence="2" id="KW-0028">Amino-acid biosynthesis</keyword>
<evidence type="ECO:0000313" key="6">
    <source>
        <dbReference type="Proteomes" id="UP001596122"/>
    </source>
</evidence>
<dbReference type="SUPFAM" id="SSF51735">
    <property type="entry name" value="NAD(P)-binding Rossmann-fold domains"/>
    <property type="match status" value="1"/>
</dbReference>
<dbReference type="GO" id="GO:0004764">
    <property type="term" value="F:shikimate 3-dehydrogenase (NADP+) activity"/>
    <property type="evidence" value="ECO:0007669"/>
    <property type="project" value="UniProtKB-EC"/>
</dbReference>
<keyword evidence="5" id="KW-0560">Oxidoreductase</keyword>
<dbReference type="EC" id="1.1.1.25" evidence="5"/>
<dbReference type="PANTHER" id="PTHR21089:SF1">
    <property type="entry name" value="BIFUNCTIONAL 3-DEHYDROQUINATE DEHYDRATASE_SHIKIMATE DEHYDROGENASE, CHLOROPLASTIC"/>
    <property type="match status" value="1"/>
</dbReference>
<evidence type="ECO:0000256" key="2">
    <source>
        <dbReference type="ARBA" id="ARBA00023141"/>
    </source>
</evidence>
<dbReference type="RefSeq" id="WP_340271619.1">
    <property type="nucleotide sequence ID" value="NZ_JBBEOG010000013.1"/>
</dbReference>
<feature type="domain" description="SDH C-terminal" evidence="4">
    <location>
        <begin position="250"/>
        <end position="273"/>
    </location>
</feature>
<name>A0ABW0GS89_9MICO</name>
<dbReference type="Gene3D" id="3.40.50.10860">
    <property type="entry name" value="Leucine Dehydrogenase, chain A, domain 1"/>
    <property type="match status" value="1"/>
</dbReference>
<dbReference type="InterPro" id="IPR041121">
    <property type="entry name" value="SDH_C"/>
</dbReference>
<dbReference type="EMBL" id="JBHSLD010000012">
    <property type="protein sequence ID" value="MFC5381796.1"/>
    <property type="molecule type" value="Genomic_DNA"/>
</dbReference>
<sequence>MRAAVCGRPVAHSLSPALHRAAYASLGLADWTYEAIEVDEATLADVVAARDADPNWAGLSLTMPLKQAVLPLLDSVDATVEATGACNTLVWGAAGPSGRRARHGANTDVAGLVAALTETGPPGWSPAVAHVLGGGATAASAVLALHRLGCAAPVVHVRDPARARPVLDTAARCGSAVELQPWPDAGTAPALAAADVVVSTAPAGAADAVAAVVPRSVTGVLLDVVYDPWPTALARAWAGAGGAVASGALMLLHQAVEQVALMTGRRPEDAPMRVALGQRLAHLTR</sequence>
<comment type="caution">
    <text evidence="5">The sequence shown here is derived from an EMBL/GenBank/DDBJ whole genome shotgun (WGS) entry which is preliminary data.</text>
</comment>
<dbReference type="InterPro" id="IPR022893">
    <property type="entry name" value="Shikimate_DH_fam"/>
</dbReference>
<keyword evidence="2" id="KW-0057">Aromatic amino acid biosynthesis</keyword>
<dbReference type="Proteomes" id="UP001596122">
    <property type="component" value="Unassembled WGS sequence"/>
</dbReference>
<dbReference type="Pfam" id="PF08501">
    <property type="entry name" value="Shikimate_dh_N"/>
    <property type="match status" value="1"/>
</dbReference>
<accession>A0ABW0GS89</accession>
<comment type="pathway">
    <text evidence="1">Metabolic intermediate biosynthesis; chorismate biosynthesis; chorismate from D-erythrose 4-phosphate and phosphoenolpyruvate: step 4/7.</text>
</comment>
<evidence type="ECO:0000313" key="5">
    <source>
        <dbReference type="EMBL" id="MFC5381796.1"/>
    </source>
</evidence>
<dbReference type="InterPro" id="IPR036291">
    <property type="entry name" value="NAD(P)-bd_dom_sf"/>
</dbReference>
<dbReference type="InterPro" id="IPR046346">
    <property type="entry name" value="Aminoacid_DH-like_N_sf"/>
</dbReference>
<keyword evidence="6" id="KW-1185">Reference proteome</keyword>
<evidence type="ECO:0000256" key="1">
    <source>
        <dbReference type="ARBA" id="ARBA00004871"/>
    </source>
</evidence>
<dbReference type="InterPro" id="IPR013708">
    <property type="entry name" value="Shikimate_DH-bd_N"/>
</dbReference>
<organism evidence="5 6">
    <name type="scientific">Aquipuribacter nitratireducens</name>
    <dbReference type="NCBI Taxonomy" id="650104"/>
    <lineage>
        <taxon>Bacteria</taxon>
        <taxon>Bacillati</taxon>
        <taxon>Actinomycetota</taxon>
        <taxon>Actinomycetes</taxon>
        <taxon>Micrococcales</taxon>
        <taxon>Intrasporangiaceae</taxon>
        <taxon>Aquipuribacter</taxon>
    </lineage>
</organism>
<dbReference type="SUPFAM" id="SSF53223">
    <property type="entry name" value="Aminoacid dehydrogenase-like, N-terminal domain"/>
    <property type="match status" value="1"/>
</dbReference>
<dbReference type="Pfam" id="PF18317">
    <property type="entry name" value="SDH_C"/>
    <property type="match status" value="1"/>
</dbReference>
<dbReference type="NCBIfam" id="NF001311">
    <property type="entry name" value="PRK00258.1-3"/>
    <property type="match status" value="1"/>
</dbReference>
<reference evidence="6" key="1">
    <citation type="journal article" date="2019" name="Int. J. Syst. Evol. Microbiol.">
        <title>The Global Catalogue of Microorganisms (GCM) 10K type strain sequencing project: providing services to taxonomists for standard genome sequencing and annotation.</title>
        <authorList>
            <consortium name="The Broad Institute Genomics Platform"/>
            <consortium name="The Broad Institute Genome Sequencing Center for Infectious Disease"/>
            <person name="Wu L."/>
            <person name="Ma J."/>
        </authorList>
    </citation>
    <scope>NUCLEOTIDE SEQUENCE [LARGE SCALE GENOMIC DNA]</scope>
    <source>
        <strain evidence="6">CCUG 43114</strain>
    </source>
</reference>
<proteinExistence type="predicted"/>
<evidence type="ECO:0000259" key="4">
    <source>
        <dbReference type="Pfam" id="PF18317"/>
    </source>
</evidence>
<feature type="domain" description="Shikimate dehydrogenase substrate binding N-terminal" evidence="3">
    <location>
        <begin position="5"/>
        <end position="89"/>
    </location>
</feature>